<dbReference type="Proteomes" id="UP000315540">
    <property type="component" value="Unassembled WGS sequence"/>
</dbReference>
<evidence type="ECO:0008006" key="3">
    <source>
        <dbReference type="Google" id="ProtNLM"/>
    </source>
</evidence>
<name>A0A504JA76_9FLAO</name>
<comment type="caution">
    <text evidence="1">The sequence shown here is derived from an EMBL/GenBank/DDBJ whole genome shotgun (WGS) entry which is preliminary data.</text>
</comment>
<dbReference type="OrthoDB" id="1165036at2"/>
<evidence type="ECO:0000313" key="2">
    <source>
        <dbReference type="Proteomes" id="UP000315540"/>
    </source>
</evidence>
<gene>
    <name evidence="1" type="ORF">FHK87_16100</name>
</gene>
<sequence>MKYRAEIKELLQMIYVSEQFCCLGAEKLDKAELSRFLNYQSTQRNRFKNEFLEVVETDQSYNASSNCNINEIFEESNQNLRSNNDTAILQICLSKDQLMIDKCLIILEERLYPIDVLEVVVRIMTFLIFQSIKGNKILNILSTKKTPIKNINGSQEYRTLDYLSN</sequence>
<dbReference type="AlphaFoldDB" id="A0A504JA76"/>
<proteinExistence type="predicted"/>
<keyword evidence="2" id="KW-1185">Reference proteome</keyword>
<accession>A0A504JA76</accession>
<protein>
    <recommendedName>
        <fullName evidence="3">DUF892 family protein</fullName>
    </recommendedName>
</protein>
<dbReference type="RefSeq" id="WP_140594788.1">
    <property type="nucleotide sequence ID" value="NZ_VFWZ01000005.1"/>
</dbReference>
<reference evidence="1 2" key="1">
    <citation type="submission" date="2019-06" db="EMBL/GenBank/DDBJ databases">
        <authorList>
            <person name="Meng X."/>
        </authorList>
    </citation>
    <scope>NUCLEOTIDE SEQUENCE [LARGE SCALE GENOMIC DNA]</scope>
    <source>
        <strain evidence="1 2">M625</strain>
    </source>
</reference>
<dbReference type="EMBL" id="VFWZ01000005">
    <property type="protein sequence ID" value="TPN84453.1"/>
    <property type="molecule type" value="Genomic_DNA"/>
</dbReference>
<evidence type="ECO:0000313" key="1">
    <source>
        <dbReference type="EMBL" id="TPN84453.1"/>
    </source>
</evidence>
<organism evidence="1 2">
    <name type="scientific">Aquimarina algicola</name>
    <dbReference type="NCBI Taxonomy" id="2589995"/>
    <lineage>
        <taxon>Bacteria</taxon>
        <taxon>Pseudomonadati</taxon>
        <taxon>Bacteroidota</taxon>
        <taxon>Flavobacteriia</taxon>
        <taxon>Flavobacteriales</taxon>
        <taxon>Flavobacteriaceae</taxon>
        <taxon>Aquimarina</taxon>
    </lineage>
</organism>